<dbReference type="AlphaFoldDB" id="A0A9D4BEY5"/>
<evidence type="ECO:0000313" key="1">
    <source>
        <dbReference type="EMBL" id="KAH3691272.1"/>
    </source>
</evidence>
<protein>
    <submittedName>
        <fullName evidence="1">Uncharacterized protein</fullName>
    </submittedName>
</protein>
<keyword evidence="2" id="KW-1185">Reference proteome</keyword>
<proteinExistence type="predicted"/>
<gene>
    <name evidence="1" type="ORF">DPMN_192021</name>
</gene>
<comment type="caution">
    <text evidence="1">The sequence shown here is derived from an EMBL/GenBank/DDBJ whole genome shotgun (WGS) entry which is preliminary data.</text>
</comment>
<dbReference type="EMBL" id="JAIWYP010000040">
    <property type="protein sequence ID" value="KAH3691272.1"/>
    <property type="molecule type" value="Genomic_DNA"/>
</dbReference>
<reference evidence="1" key="1">
    <citation type="journal article" date="2019" name="bioRxiv">
        <title>The Genome of the Zebra Mussel, Dreissena polymorpha: A Resource for Invasive Species Research.</title>
        <authorList>
            <person name="McCartney M.A."/>
            <person name="Auch B."/>
            <person name="Kono T."/>
            <person name="Mallez S."/>
            <person name="Zhang Y."/>
            <person name="Obille A."/>
            <person name="Becker A."/>
            <person name="Abrahante J.E."/>
            <person name="Garbe J."/>
            <person name="Badalamenti J.P."/>
            <person name="Herman A."/>
            <person name="Mangelson H."/>
            <person name="Liachko I."/>
            <person name="Sullivan S."/>
            <person name="Sone E.D."/>
            <person name="Koren S."/>
            <person name="Silverstein K.A.T."/>
            <person name="Beckman K.B."/>
            <person name="Gohl D.M."/>
        </authorList>
    </citation>
    <scope>NUCLEOTIDE SEQUENCE</scope>
    <source>
        <strain evidence="1">Duluth1</strain>
        <tissue evidence="1">Whole animal</tissue>
    </source>
</reference>
<evidence type="ECO:0000313" key="2">
    <source>
        <dbReference type="Proteomes" id="UP000828390"/>
    </source>
</evidence>
<sequence>MVVKIALYQRRSHAEAHRGTTRMSVQTPVFYGGYINYDLEKLNGTNMYKAQVQVITGWELGTGPCGDNCKVNRCRRELLEAPNLTSPKLALAAMAFTNAN</sequence>
<name>A0A9D4BEY5_DREPO</name>
<accession>A0A9D4BEY5</accession>
<organism evidence="1 2">
    <name type="scientific">Dreissena polymorpha</name>
    <name type="common">Zebra mussel</name>
    <name type="synonym">Mytilus polymorpha</name>
    <dbReference type="NCBI Taxonomy" id="45954"/>
    <lineage>
        <taxon>Eukaryota</taxon>
        <taxon>Metazoa</taxon>
        <taxon>Spiralia</taxon>
        <taxon>Lophotrochozoa</taxon>
        <taxon>Mollusca</taxon>
        <taxon>Bivalvia</taxon>
        <taxon>Autobranchia</taxon>
        <taxon>Heteroconchia</taxon>
        <taxon>Euheterodonta</taxon>
        <taxon>Imparidentia</taxon>
        <taxon>Neoheterodontei</taxon>
        <taxon>Myida</taxon>
        <taxon>Dreissenoidea</taxon>
        <taxon>Dreissenidae</taxon>
        <taxon>Dreissena</taxon>
    </lineage>
</organism>
<dbReference type="Proteomes" id="UP000828390">
    <property type="component" value="Unassembled WGS sequence"/>
</dbReference>
<reference evidence="1" key="2">
    <citation type="submission" date="2020-11" db="EMBL/GenBank/DDBJ databases">
        <authorList>
            <person name="McCartney M.A."/>
            <person name="Auch B."/>
            <person name="Kono T."/>
            <person name="Mallez S."/>
            <person name="Becker A."/>
            <person name="Gohl D.M."/>
            <person name="Silverstein K.A.T."/>
            <person name="Koren S."/>
            <person name="Bechman K.B."/>
            <person name="Herman A."/>
            <person name="Abrahante J.E."/>
            <person name="Garbe J."/>
        </authorList>
    </citation>
    <scope>NUCLEOTIDE SEQUENCE</scope>
    <source>
        <strain evidence="1">Duluth1</strain>
        <tissue evidence="1">Whole animal</tissue>
    </source>
</reference>